<keyword evidence="9" id="KW-0175">Coiled coil</keyword>
<dbReference type="InterPro" id="IPR007060">
    <property type="entry name" value="FtsL/DivIC"/>
</dbReference>
<feature type="transmembrane region" description="Helical" evidence="10">
    <location>
        <begin position="39"/>
        <end position="60"/>
    </location>
</feature>
<name>A0A8J4M0M3_9BACL</name>
<evidence type="ECO:0000256" key="1">
    <source>
        <dbReference type="ARBA" id="ARBA00004401"/>
    </source>
</evidence>
<dbReference type="NCBIfam" id="TIGR02209">
    <property type="entry name" value="ftsL_broad"/>
    <property type="match status" value="1"/>
</dbReference>
<keyword evidence="3" id="KW-0132">Cell division</keyword>
<dbReference type="InterPro" id="IPR011922">
    <property type="entry name" value="Cell_div_FtsL"/>
</dbReference>
<dbReference type="GO" id="GO:0051301">
    <property type="term" value="P:cell division"/>
    <property type="evidence" value="ECO:0007669"/>
    <property type="project" value="UniProtKB-KW"/>
</dbReference>
<evidence type="ECO:0000313" key="12">
    <source>
        <dbReference type="Proteomes" id="UP000677918"/>
    </source>
</evidence>
<comment type="caution">
    <text evidence="11">The sequence shown here is derived from an EMBL/GenBank/DDBJ whole genome shotgun (WGS) entry which is preliminary data.</text>
</comment>
<keyword evidence="12" id="KW-1185">Reference proteome</keyword>
<keyword evidence="7" id="KW-0131">Cell cycle</keyword>
<dbReference type="Proteomes" id="UP000677918">
    <property type="component" value="Unassembled WGS sequence"/>
</dbReference>
<comment type="subcellular location">
    <subcellularLocation>
        <location evidence="1">Cell membrane</location>
        <topology evidence="1">Single-pass type II membrane protein</topology>
    </subcellularLocation>
</comment>
<evidence type="ECO:0000256" key="10">
    <source>
        <dbReference type="SAM" id="Phobius"/>
    </source>
</evidence>
<dbReference type="Pfam" id="PF04977">
    <property type="entry name" value="DivIC"/>
    <property type="match status" value="1"/>
</dbReference>
<evidence type="ECO:0000256" key="8">
    <source>
        <dbReference type="NCBIfam" id="TIGR02209"/>
    </source>
</evidence>
<feature type="coiled-coil region" evidence="9">
    <location>
        <begin position="62"/>
        <end position="89"/>
    </location>
</feature>
<dbReference type="EMBL" id="BOVK01000011">
    <property type="protein sequence ID" value="GIQ67965.1"/>
    <property type="molecule type" value="Genomic_DNA"/>
</dbReference>
<evidence type="ECO:0000256" key="2">
    <source>
        <dbReference type="ARBA" id="ARBA00022475"/>
    </source>
</evidence>
<keyword evidence="6 10" id="KW-0472">Membrane</keyword>
<dbReference type="GO" id="GO:0005886">
    <property type="term" value="C:plasma membrane"/>
    <property type="evidence" value="ECO:0007669"/>
    <property type="project" value="UniProtKB-SubCell"/>
</dbReference>
<evidence type="ECO:0000256" key="9">
    <source>
        <dbReference type="SAM" id="Coils"/>
    </source>
</evidence>
<evidence type="ECO:0000256" key="3">
    <source>
        <dbReference type="ARBA" id="ARBA00022618"/>
    </source>
</evidence>
<keyword evidence="2" id="KW-1003">Cell membrane</keyword>
<evidence type="ECO:0000313" key="11">
    <source>
        <dbReference type="EMBL" id="GIQ67965.1"/>
    </source>
</evidence>
<evidence type="ECO:0000256" key="5">
    <source>
        <dbReference type="ARBA" id="ARBA00022989"/>
    </source>
</evidence>
<proteinExistence type="predicted"/>
<keyword evidence="5 10" id="KW-1133">Transmembrane helix</keyword>
<evidence type="ECO:0000256" key="4">
    <source>
        <dbReference type="ARBA" id="ARBA00022692"/>
    </source>
</evidence>
<organism evidence="11 12">
    <name type="scientific">Xylanibacillus composti</name>
    <dbReference type="NCBI Taxonomy" id="1572762"/>
    <lineage>
        <taxon>Bacteria</taxon>
        <taxon>Bacillati</taxon>
        <taxon>Bacillota</taxon>
        <taxon>Bacilli</taxon>
        <taxon>Bacillales</taxon>
        <taxon>Paenibacillaceae</taxon>
        <taxon>Xylanibacillus</taxon>
    </lineage>
</organism>
<reference evidence="11" key="1">
    <citation type="submission" date="2021-04" db="EMBL/GenBank/DDBJ databases">
        <title>Draft genome sequence of Xylanibacillus composti strain K13.</title>
        <authorList>
            <person name="Uke A."/>
            <person name="Chhe C."/>
            <person name="Baramee S."/>
            <person name="Kosugi A."/>
        </authorList>
    </citation>
    <scope>NUCLEOTIDE SEQUENCE</scope>
    <source>
        <strain evidence="11">K13</strain>
    </source>
</reference>
<keyword evidence="4 10" id="KW-0812">Transmembrane</keyword>
<sequence length="137" mass="15839">MAYMHGNLAFKEKKEERARYKETREVVSRKVSLPAGEKLLYLFTIMLCMTVAGVVLWKYAQIYEVNTKLQQIEHEIKQLEKENSILKVETRKLQEPKRLIEQGRMMGLIPSTEDSIEQVSADVSYYAANKANVAANR</sequence>
<dbReference type="AlphaFoldDB" id="A0A8J4M0M3"/>
<evidence type="ECO:0000256" key="7">
    <source>
        <dbReference type="ARBA" id="ARBA00023306"/>
    </source>
</evidence>
<accession>A0A8J4M0M3</accession>
<gene>
    <name evidence="11" type="ORF">XYCOK13_07890</name>
</gene>
<protein>
    <recommendedName>
        <fullName evidence="8">Cell division protein FtsL</fullName>
    </recommendedName>
</protein>
<evidence type="ECO:0000256" key="6">
    <source>
        <dbReference type="ARBA" id="ARBA00023136"/>
    </source>
</evidence>